<keyword evidence="6" id="KW-0732">Signal</keyword>
<organism evidence="7 8">
    <name type="scientific">Deinococcus yavapaiensis KR-236</name>
    <dbReference type="NCBI Taxonomy" id="694435"/>
    <lineage>
        <taxon>Bacteria</taxon>
        <taxon>Thermotogati</taxon>
        <taxon>Deinococcota</taxon>
        <taxon>Deinococci</taxon>
        <taxon>Deinococcales</taxon>
        <taxon>Deinococcaceae</taxon>
        <taxon>Deinococcus</taxon>
    </lineage>
</organism>
<dbReference type="InterPro" id="IPR039650">
    <property type="entry name" value="HdrA-like"/>
</dbReference>
<evidence type="ECO:0000256" key="3">
    <source>
        <dbReference type="ARBA" id="ARBA00023002"/>
    </source>
</evidence>
<evidence type="ECO:0000313" key="7">
    <source>
        <dbReference type="EMBL" id="PYE56361.1"/>
    </source>
</evidence>
<evidence type="ECO:0000256" key="4">
    <source>
        <dbReference type="ARBA" id="ARBA00023004"/>
    </source>
</evidence>
<sequence>MRYSSSFPARLRLAVLAVTLAVSGADAASAKYDLVVYGGTPQGVTTAAAAAREGLNVLLVEPGPGLGGVLTRSWLATLDVTTDGTGSVLQGGLFRKFYRELGHDNSFDLSVAQRTLDAMLPGTVNVTFNTRLANLDKEDGTVSTATFAGPVAFWTASAPYFVDATDTAEFAAQAGANFTVGRGDTHIDDAQMASTLVFKVSNVDFDALKAELAREHKELGNGAGVFGRSIVGLWPTAKGYRASDPTRFRLRGFNAARQDDGSLLVNALLIFGVDGTSAASRQRAWREGQDEARRVVTYLKKSLPNVFAQSRMAGVAPELYVRESRHLVGVTRLHADDVLYGRTFPDGVALGGYPLDGQAYLPFETPYLLGEPAPYEVPFSTLVPNNLRNVLVVSQAASFDAAAAFSARVAPLQMNLGEAAGLAVKAARTRRLDFPSLLADPGAVNDVRSAARRSGLIDVQRVSRPRCDDERHSNYDAAVELLRRSLFTTPYYYQGCLHLSEPQDPRDFLADLEHAAGVKSQKARDAVDALKGRFGKGTPLSSVAALDALRALAPSGPRVQFAANQPRLDRGRAALLRWQALQPDRPA</sequence>
<dbReference type="GO" id="GO:0051539">
    <property type="term" value="F:4 iron, 4 sulfur cluster binding"/>
    <property type="evidence" value="ECO:0007669"/>
    <property type="project" value="UniProtKB-KW"/>
</dbReference>
<keyword evidence="2" id="KW-0479">Metal-binding</keyword>
<dbReference type="PANTHER" id="PTHR43498:SF1">
    <property type="entry name" value="COB--COM HETERODISULFIDE REDUCTASE IRON-SULFUR SUBUNIT A"/>
    <property type="match status" value="1"/>
</dbReference>
<dbReference type="Gene3D" id="3.50.50.60">
    <property type="entry name" value="FAD/NAD(P)-binding domain"/>
    <property type="match status" value="1"/>
</dbReference>
<evidence type="ECO:0000256" key="5">
    <source>
        <dbReference type="ARBA" id="ARBA00023014"/>
    </source>
</evidence>
<keyword evidence="8" id="KW-1185">Reference proteome</keyword>
<protein>
    <submittedName>
        <fullName evidence="7">FAD dependent oxidoreductase</fullName>
    </submittedName>
</protein>
<dbReference type="GO" id="GO:0016491">
    <property type="term" value="F:oxidoreductase activity"/>
    <property type="evidence" value="ECO:0007669"/>
    <property type="project" value="UniProtKB-KW"/>
</dbReference>
<dbReference type="Proteomes" id="UP000248326">
    <property type="component" value="Unassembled WGS sequence"/>
</dbReference>
<dbReference type="RefSeq" id="WP_110884863.1">
    <property type="nucleotide sequence ID" value="NZ_QJSX01000001.1"/>
</dbReference>
<evidence type="ECO:0000256" key="6">
    <source>
        <dbReference type="SAM" id="SignalP"/>
    </source>
</evidence>
<dbReference type="Pfam" id="PF12831">
    <property type="entry name" value="FAD_oxidored"/>
    <property type="match status" value="1"/>
</dbReference>
<feature type="chain" id="PRO_5016349542" evidence="6">
    <location>
        <begin position="28"/>
        <end position="587"/>
    </location>
</feature>
<dbReference type="EMBL" id="QJSX01000001">
    <property type="protein sequence ID" value="PYE56361.1"/>
    <property type="molecule type" value="Genomic_DNA"/>
</dbReference>
<dbReference type="AlphaFoldDB" id="A0A318SC07"/>
<dbReference type="GO" id="GO:0046872">
    <property type="term" value="F:metal ion binding"/>
    <property type="evidence" value="ECO:0007669"/>
    <property type="project" value="UniProtKB-KW"/>
</dbReference>
<dbReference type="InterPro" id="IPR036188">
    <property type="entry name" value="FAD/NAD-bd_sf"/>
</dbReference>
<evidence type="ECO:0000256" key="1">
    <source>
        <dbReference type="ARBA" id="ARBA00022485"/>
    </source>
</evidence>
<dbReference type="PANTHER" id="PTHR43498">
    <property type="entry name" value="FERREDOXIN:COB-COM HETERODISULFIDE REDUCTASE SUBUNIT A"/>
    <property type="match status" value="1"/>
</dbReference>
<keyword evidence="5" id="KW-0411">Iron-sulfur</keyword>
<accession>A0A318SC07</accession>
<comment type="caution">
    <text evidence="7">The sequence shown here is derived from an EMBL/GenBank/DDBJ whole genome shotgun (WGS) entry which is preliminary data.</text>
</comment>
<evidence type="ECO:0000256" key="2">
    <source>
        <dbReference type="ARBA" id="ARBA00022723"/>
    </source>
</evidence>
<dbReference type="OrthoDB" id="9777740at2"/>
<dbReference type="SUPFAM" id="SSF51905">
    <property type="entry name" value="FAD/NAD(P)-binding domain"/>
    <property type="match status" value="1"/>
</dbReference>
<keyword evidence="4" id="KW-0408">Iron</keyword>
<reference evidence="7 8" key="1">
    <citation type="submission" date="2018-06" db="EMBL/GenBank/DDBJ databases">
        <title>Genomic Encyclopedia of Type Strains, Phase IV (KMG-IV): sequencing the most valuable type-strain genomes for metagenomic binning, comparative biology and taxonomic classification.</title>
        <authorList>
            <person name="Goeker M."/>
        </authorList>
    </citation>
    <scope>NUCLEOTIDE SEQUENCE [LARGE SCALE GENOMIC DNA]</scope>
    <source>
        <strain evidence="7 8">DSM 18048</strain>
    </source>
</reference>
<gene>
    <name evidence="7" type="ORF">DES52_101165</name>
</gene>
<name>A0A318SC07_9DEIO</name>
<keyword evidence="3" id="KW-0560">Oxidoreductase</keyword>
<evidence type="ECO:0000313" key="8">
    <source>
        <dbReference type="Proteomes" id="UP000248326"/>
    </source>
</evidence>
<feature type="signal peptide" evidence="6">
    <location>
        <begin position="1"/>
        <end position="27"/>
    </location>
</feature>
<keyword evidence="1" id="KW-0004">4Fe-4S</keyword>
<proteinExistence type="predicted"/>